<organism evidence="2 3">
    <name type="scientific">Pseudomonas fitomaticsae</name>
    <dbReference type="NCBI Taxonomy" id="2837969"/>
    <lineage>
        <taxon>Bacteria</taxon>
        <taxon>Pseudomonadati</taxon>
        <taxon>Pseudomonadota</taxon>
        <taxon>Gammaproteobacteria</taxon>
        <taxon>Pseudomonadales</taxon>
        <taxon>Pseudomonadaceae</taxon>
        <taxon>Pseudomonas</taxon>
    </lineage>
</organism>
<keyword evidence="1" id="KW-0812">Transmembrane</keyword>
<dbReference type="RefSeq" id="WP_230733926.1">
    <property type="nucleotide sequence ID" value="NZ_CP075567.1"/>
</dbReference>
<dbReference type="Proteomes" id="UP001162907">
    <property type="component" value="Chromosome"/>
</dbReference>
<evidence type="ECO:0000256" key="1">
    <source>
        <dbReference type="SAM" id="Phobius"/>
    </source>
</evidence>
<dbReference type="EMBL" id="CP075567">
    <property type="protein sequence ID" value="UFP99797.1"/>
    <property type="molecule type" value="Genomic_DNA"/>
</dbReference>
<keyword evidence="3" id="KW-1185">Reference proteome</keyword>
<evidence type="ECO:0000313" key="2">
    <source>
        <dbReference type="EMBL" id="UFP99797.1"/>
    </source>
</evidence>
<keyword evidence="1" id="KW-1133">Transmembrane helix</keyword>
<feature type="transmembrane region" description="Helical" evidence="1">
    <location>
        <begin position="131"/>
        <end position="157"/>
    </location>
</feature>
<sequence length="254" mass="28727">MILCITEKILLLIGIVDFIGIFTLIGVMLYVAKTETETILSHLTNSSISSKITMLWHGGPWGRIYMMGEVFAIMRSPAIYIHTGKLCAKDFENFPRKLRKKLITLYRLVFICYAIMMCLGLVAYIEDMQDIAINPIVIMTIVSFIGLLLVNGILLYVAKRRLEIILTNLKHSSITSSLFMLWQAGLGGRIYMLGEIFGILKNPSRYISQGKVSARDVKNFPPKLKRDLLKLNKYQQIFGFTFVGFALLAMSGLI</sequence>
<feature type="transmembrane region" description="Helical" evidence="1">
    <location>
        <begin position="104"/>
        <end position="125"/>
    </location>
</feature>
<protein>
    <submittedName>
        <fullName evidence="2">Uncharacterized protein</fullName>
    </submittedName>
</protein>
<evidence type="ECO:0000313" key="3">
    <source>
        <dbReference type="Proteomes" id="UP001162907"/>
    </source>
</evidence>
<gene>
    <name evidence="2" type="ORF">KJY40_27955</name>
</gene>
<feature type="transmembrane region" description="Helical" evidence="1">
    <location>
        <begin position="234"/>
        <end position="253"/>
    </location>
</feature>
<reference evidence="2 3" key="1">
    <citation type="journal article" date="2022" name="Int. J. Syst. Evol. Microbiol.">
        <title>Pseudomonas fitomaticsae sp. nov., isolated at Marimurtra Botanical Garden in Blanes, Catalonia, Spain.</title>
        <authorList>
            <person name="Atanasov K.E."/>
            <person name="Galbis D.M."/>
            <person name="Cornado D."/>
            <person name="Serpico A."/>
            <person name="Sanchez G."/>
            <person name="Bosch M."/>
            <person name="Ferrer A."/>
            <person name="Altabella T."/>
        </authorList>
    </citation>
    <scope>NUCLEOTIDE SEQUENCE [LARGE SCALE GENOMIC DNA]</scope>
    <source>
        <strain evidence="2 3">FIT81</strain>
    </source>
</reference>
<feature type="transmembrane region" description="Helical" evidence="1">
    <location>
        <begin position="178"/>
        <end position="200"/>
    </location>
</feature>
<accession>A0ABY3Q1B9</accession>
<name>A0ABY3Q1B9_9PSED</name>
<keyword evidence="1" id="KW-0472">Membrane</keyword>
<feature type="transmembrane region" description="Helical" evidence="1">
    <location>
        <begin position="9"/>
        <end position="32"/>
    </location>
</feature>
<proteinExistence type="predicted"/>